<dbReference type="RefSeq" id="WP_120213042.1">
    <property type="nucleotide sequence ID" value="NZ_BMCW01000001.1"/>
</dbReference>
<organism evidence="1 2">
    <name type="scientific">Epilithonimonas arachidiradicis</name>
    <dbReference type="NCBI Taxonomy" id="1617282"/>
    <lineage>
        <taxon>Bacteria</taxon>
        <taxon>Pseudomonadati</taxon>
        <taxon>Bacteroidota</taxon>
        <taxon>Flavobacteriia</taxon>
        <taxon>Flavobacteriales</taxon>
        <taxon>Weeksellaceae</taxon>
        <taxon>Chryseobacterium group</taxon>
        <taxon>Epilithonimonas</taxon>
    </lineage>
</organism>
<accession>A0A420DB47</accession>
<comment type="caution">
    <text evidence="1">The sequence shown here is derived from an EMBL/GenBank/DDBJ whole genome shotgun (WGS) entry which is preliminary data.</text>
</comment>
<dbReference type="OrthoDB" id="1252548at2"/>
<name>A0A420DB47_9FLAO</name>
<protein>
    <submittedName>
        <fullName evidence="1">Uncharacterized protein</fullName>
    </submittedName>
</protein>
<evidence type="ECO:0000313" key="1">
    <source>
        <dbReference type="EMBL" id="RKE88247.1"/>
    </source>
</evidence>
<sequence>MKKLITNIFMTSALIVGISTINSCSKVDDIIDNITIPVPFDIPVNIETEIPFAVATEYVKSPSIPLGLDLDKEIKERFEGNLTVKSAKLTSFSISQVSSVGGINLKAVSDAELWISAPGQEDKVIATVTNNTSETALSFTPDTTVELMNYLKSTQAAIYIKVKGPENKVDQMKIRINSSFKIQVGL</sequence>
<proteinExistence type="predicted"/>
<dbReference type="AlphaFoldDB" id="A0A420DB47"/>
<dbReference type="EMBL" id="RAQH01000003">
    <property type="protein sequence ID" value="RKE88247.1"/>
    <property type="molecule type" value="Genomic_DNA"/>
</dbReference>
<evidence type="ECO:0000313" key="2">
    <source>
        <dbReference type="Proteomes" id="UP000285906"/>
    </source>
</evidence>
<gene>
    <name evidence="1" type="ORF">BXY58_1392</name>
</gene>
<dbReference type="Proteomes" id="UP000285906">
    <property type="component" value="Unassembled WGS sequence"/>
</dbReference>
<reference evidence="1 2" key="1">
    <citation type="submission" date="2018-09" db="EMBL/GenBank/DDBJ databases">
        <title>Genomic Encyclopedia of Archaeal and Bacterial Type Strains, Phase II (KMG-II): from individual species to whole genera.</title>
        <authorList>
            <person name="Goeker M."/>
        </authorList>
    </citation>
    <scope>NUCLEOTIDE SEQUENCE [LARGE SCALE GENOMIC DNA]</scope>
    <source>
        <strain evidence="1 2">DSM 27620</strain>
    </source>
</reference>